<dbReference type="EMBL" id="CM007906">
    <property type="protein sequence ID" value="OTF86168.1"/>
    <property type="molecule type" value="Genomic_DNA"/>
</dbReference>
<evidence type="ECO:0000256" key="3">
    <source>
        <dbReference type="ARBA" id="ARBA00022692"/>
    </source>
</evidence>
<organism evidence="10 11">
    <name type="scientific">Helianthus annuus</name>
    <name type="common">Common sunflower</name>
    <dbReference type="NCBI Taxonomy" id="4232"/>
    <lineage>
        <taxon>Eukaryota</taxon>
        <taxon>Viridiplantae</taxon>
        <taxon>Streptophyta</taxon>
        <taxon>Embryophyta</taxon>
        <taxon>Tracheophyta</taxon>
        <taxon>Spermatophyta</taxon>
        <taxon>Magnoliopsida</taxon>
        <taxon>eudicotyledons</taxon>
        <taxon>Gunneridae</taxon>
        <taxon>Pentapetalae</taxon>
        <taxon>asterids</taxon>
        <taxon>campanulids</taxon>
        <taxon>Asterales</taxon>
        <taxon>Asteraceae</taxon>
        <taxon>Asteroideae</taxon>
        <taxon>Heliantheae alliance</taxon>
        <taxon>Heliantheae</taxon>
        <taxon>Helianthus</taxon>
    </lineage>
</organism>
<accession>A0A251RNU3</accession>
<feature type="transmembrane region" description="Helical" evidence="6">
    <location>
        <begin position="186"/>
        <end position="208"/>
    </location>
</feature>
<dbReference type="GO" id="GO:0005886">
    <property type="term" value="C:plasma membrane"/>
    <property type="evidence" value="ECO:0000318"/>
    <property type="project" value="GO_Central"/>
</dbReference>
<protein>
    <recommendedName>
        <fullName evidence="6">WAT1-related protein</fullName>
    </recommendedName>
</protein>
<evidence type="ECO:0000256" key="5">
    <source>
        <dbReference type="ARBA" id="ARBA00023136"/>
    </source>
</evidence>
<feature type="domain" description="EamA" evidence="8">
    <location>
        <begin position="191"/>
        <end position="324"/>
    </location>
</feature>
<evidence type="ECO:0000256" key="6">
    <source>
        <dbReference type="RuleBase" id="RU363077"/>
    </source>
</evidence>
<evidence type="ECO:0000256" key="7">
    <source>
        <dbReference type="SAM" id="MobiDB-lite"/>
    </source>
</evidence>
<gene>
    <name evidence="10" type="ORF">HannXRQ_Chr17g0547811</name>
    <name evidence="9" type="ORF">HanXRQr2_Chr17g0798861</name>
</gene>
<dbReference type="AlphaFoldDB" id="A0A251RNU3"/>
<feature type="transmembrane region" description="Helical" evidence="6">
    <location>
        <begin position="220"/>
        <end position="239"/>
    </location>
</feature>
<evidence type="ECO:0000313" key="10">
    <source>
        <dbReference type="EMBL" id="OTF86168.1"/>
    </source>
</evidence>
<feature type="transmembrane region" description="Helical" evidence="6">
    <location>
        <begin position="140"/>
        <end position="160"/>
    </location>
</feature>
<name>A0A251RNU3_HELAN</name>
<feature type="transmembrane region" description="Helical" evidence="6">
    <location>
        <begin position="44"/>
        <end position="67"/>
    </location>
</feature>
<keyword evidence="5 6" id="KW-0472">Membrane</keyword>
<evidence type="ECO:0000256" key="1">
    <source>
        <dbReference type="ARBA" id="ARBA00004141"/>
    </source>
</evidence>
<feature type="domain" description="EamA" evidence="8">
    <location>
        <begin position="17"/>
        <end position="157"/>
    </location>
</feature>
<keyword evidence="3 6" id="KW-0812">Transmembrane</keyword>
<dbReference type="InterPro" id="IPR037185">
    <property type="entry name" value="EmrE-like"/>
</dbReference>
<dbReference type="Gramene" id="mRNA:HanXRQr2_Chr17g0798861">
    <property type="protein sequence ID" value="mRNA:HanXRQr2_Chr17g0798861"/>
    <property type="gene ID" value="HanXRQr2_Chr17g0798861"/>
</dbReference>
<dbReference type="InterPro" id="IPR000620">
    <property type="entry name" value="EamA_dom"/>
</dbReference>
<evidence type="ECO:0000256" key="4">
    <source>
        <dbReference type="ARBA" id="ARBA00022989"/>
    </source>
</evidence>
<reference evidence="9 11" key="1">
    <citation type="journal article" date="2017" name="Nature">
        <title>The sunflower genome provides insights into oil metabolism, flowering and Asterid evolution.</title>
        <authorList>
            <person name="Badouin H."/>
            <person name="Gouzy J."/>
            <person name="Grassa C.J."/>
            <person name="Murat F."/>
            <person name="Staton S.E."/>
            <person name="Cottret L."/>
            <person name="Lelandais-Briere C."/>
            <person name="Owens G.L."/>
            <person name="Carrere S."/>
            <person name="Mayjonade B."/>
            <person name="Legrand L."/>
            <person name="Gill N."/>
            <person name="Kane N.C."/>
            <person name="Bowers J.E."/>
            <person name="Hubner S."/>
            <person name="Bellec A."/>
            <person name="Berard A."/>
            <person name="Berges H."/>
            <person name="Blanchet N."/>
            <person name="Boniface M.C."/>
            <person name="Brunel D."/>
            <person name="Catrice O."/>
            <person name="Chaidir N."/>
            <person name="Claudel C."/>
            <person name="Donnadieu C."/>
            <person name="Faraut T."/>
            <person name="Fievet G."/>
            <person name="Helmstetter N."/>
            <person name="King M."/>
            <person name="Knapp S.J."/>
            <person name="Lai Z."/>
            <person name="Le Paslier M.C."/>
            <person name="Lippi Y."/>
            <person name="Lorenzon L."/>
            <person name="Mandel J.R."/>
            <person name="Marage G."/>
            <person name="Marchand G."/>
            <person name="Marquand E."/>
            <person name="Bret-Mestries E."/>
            <person name="Morien E."/>
            <person name="Nambeesan S."/>
            <person name="Nguyen T."/>
            <person name="Pegot-Espagnet P."/>
            <person name="Pouilly N."/>
            <person name="Raftis F."/>
            <person name="Sallet E."/>
            <person name="Schiex T."/>
            <person name="Thomas J."/>
            <person name="Vandecasteele C."/>
            <person name="Vares D."/>
            <person name="Vear F."/>
            <person name="Vautrin S."/>
            <person name="Crespi M."/>
            <person name="Mangin B."/>
            <person name="Burke J.M."/>
            <person name="Salse J."/>
            <person name="Munos S."/>
            <person name="Vincourt P."/>
            <person name="Rieseberg L.H."/>
            <person name="Langlade N.B."/>
        </authorList>
    </citation>
    <scope>NUCLEOTIDE SEQUENCE [LARGE SCALE GENOMIC DNA]</scope>
    <source>
        <strain evidence="11">cv. SF193</strain>
        <tissue evidence="9">Leaves</tissue>
    </source>
</reference>
<dbReference type="EMBL" id="MNCJ02000332">
    <property type="protein sequence ID" value="KAF5755105.1"/>
    <property type="molecule type" value="Genomic_DNA"/>
</dbReference>
<dbReference type="GO" id="GO:0022857">
    <property type="term" value="F:transmembrane transporter activity"/>
    <property type="evidence" value="ECO:0007669"/>
    <property type="project" value="InterPro"/>
</dbReference>
<reference evidence="9" key="3">
    <citation type="submission" date="2020-06" db="EMBL/GenBank/DDBJ databases">
        <title>Helianthus annuus Genome sequencing and assembly Release 2.</title>
        <authorList>
            <person name="Gouzy J."/>
            <person name="Langlade N."/>
            <person name="Munos S."/>
        </authorList>
    </citation>
    <scope>NUCLEOTIDE SEQUENCE</scope>
    <source>
        <tissue evidence="9">Leaves</tissue>
    </source>
</reference>
<keyword evidence="4 6" id="KW-1133">Transmembrane helix</keyword>
<feature type="transmembrane region" description="Helical" evidence="6">
    <location>
        <begin position="12"/>
        <end position="32"/>
    </location>
</feature>
<evidence type="ECO:0000256" key="2">
    <source>
        <dbReference type="ARBA" id="ARBA00007635"/>
    </source>
</evidence>
<feature type="transmembrane region" description="Helical" evidence="6">
    <location>
        <begin position="108"/>
        <end position="128"/>
    </location>
</feature>
<feature type="transmembrane region" description="Helical" evidence="6">
    <location>
        <begin position="308"/>
        <end position="327"/>
    </location>
</feature>
<proteinExistence type="inferred from homology"/>
<comment type="subcellular location">
    <subcellularLocation>
        <location evidence="1 6">Membrane</location>
        <topology evidence="1 6">Multi-pass membrane protein</topology>
    </subcellularLocation>
</comment>
<dbReference type="SUPFAM" id="SSF103481">
    <property type="entry name" value="Multidrug resistance efflux transporter EmrE"/>
    <property type="match status" value="2"/>
</dbReference>
<feature type="transmembrane region" description="Helical" evidence="6">
    <location>
        <begin position="79"/>
        <end position="102"/>
    </location>
</feature>
<sequence length="369" mass="40712">MSMRRTWSWMDDVLPVVAVLMLTCLDMALLTIVKEVMSDGMGSIVYVIYHNALGTFILLPFFILHIIRKVDRPPLTFRILFRFFILGLFGISLFQVLWYLGVDYSSPTMASAIANLSPGITFLIAVFFRTEKIDIRNSSSVAKLLGTVMAISGTMVFTFYQGPEIFVKIPSPDSANKIFLSHPTSWVFGGLVTLASITFGCIWVVLHATTSREYPDQQTIVFFYCLFGTVQCVALSPFIERSRRAWVLQPGNAVIAVVLGAIYSTAIRNNVLTWCLRKKGPIFGAMFAPLSIVVAVIMGVTILGDSLYLGSVIGATIVAAGFYTSMWGQTKEKDKTLVVTNDNLDVSDKPGSSTDQTAHLLSSRNESEC</sequence>
<feature type="transmembrane region" description="Helical" evidence="6">
    <location>
        <begin position="251"/>
        <end position="271"/>
    </location>
</feature>
<dbReference type="OrthoDB" id="1728340at2759"/>
<dbReference type="Pfam" id="PF00892">
    <property type="entry name" value="EamA"/>
    <property type="match status" value="2"/>
</dbReference>
<evidence type="ECO:0000313" key="11">
    <source>
        <dbReference type="Proteomes" id="UP000215914"/>
    </source>
</evidence>
<evidence type="ECO:0000313" key="9">
    <source>
        <dbReference type="EMBL" id="KAF5755105.1"/>
    </source>
</evidence>
<feature type="transmembrane region" description="Helical" evidence="6">
    <location>
        <begin position="283"/>
        <end position="302"/>
    </location>
</feature>
<reference evidence="10" key="2">
    <citation type="submission" date="2017-02" db="EMBL/GenBank/DDBJ databases">
        <title>Sunflower complete genome.</title>
        <authorList>
            <person name="Langlade N."/>
            <person name="Munos S."/>
        </authorList>
    </citation>
    <scope>NUCLEOTIDE SEQUENCE [LARGE SCALE GENOMIC DNA]</scope>
    <source>
        <tissue evidence="10">Leaves</tissue>
    </source>
</reference>
<evidence type="ECO:0000259" key="8">
    <source>
        <dbReference type="Pfam" id="PF00892"/>
    </source>
</evidence>
<dbReference type="OMA" id="IGVHVWC"/>
<dbReference type="Proteomes" id="UP000215914">
    <property type="component" value="Chromosome 17"/>
</dbReference>
<keyword evidence="11" id="KW-1185">Reference proteome</keyword>
<dbReference type="InParanoid" id="A0A251RNU3"/>
<comment type="similarity">
    <text evidence="2 6">Belongs to the drug/metabolite transporter (DMT) superfamily. Plant drug/metabolite exporter (P-DME) (TC 2.A.7.4) family.</text>
</comment>
<feature type="region of interest" description="Disordered" evidence="7">
    <location>
        <begin position="347"/>
        <end position="369"/>
    </location>
</feature>
<dbReference type="PANTHER" id="PTHR31218">
    <property type="entry name" value="WAT1-RELATED PROTEIN"/>
    <property type="match status" value="1"/>
</dbReference>
<dbReference type="InterPro" id="IPR030184">
    <property type="entry name" value="WAT1-related"/>
</dbReference>